<proteinExistence type="predicted"/>
<protein>
    <submittedName>
        <fullName evidence="1">Uncharacterized protein</fullName>
    </submittedName>
</protein>
<keyword evidence="2" id="KW-1185">Reference proteome</keyword>
<accession>A0ACC4DE24</accession>
<sequence length="81" mass="8672">MACDRIYTEHGHKPSIDLLLKYGSLYTVDQPPTTIRGMLVSGATVASDSDGNILPTTNLGSNERMKGTVSILWLLCGSDCA</sequence>
<evidence type="ECO:0000313" key="1">
    <source>
        <dbReference type="EMBL" id="KAL3954358.1"/>
    </source>
</evidence>
<organism evidence="1 2">
    <name type="scientific">Purpureocillium lilacinum</name>
    <name type="common">Paecilomyces lilacinus</name>
    <dbReference type="NCBI Taxonomy" id="33203"/>
    <lineage>
        <taxon>Eukaryota</taxon>
        <taxon>Fungi</taxon>
        <taxon>Dikarya</taxon>
        <taxon>Ascomycota</taxon>
        <taxon>Pezizomycotina</taxon>
        <taxon>Sordariomycetes</taxon>
        <taxon>Hypocreomycetidae</taxon>
        <taxon>Hypocreales</taxon>
        <taxon>Ophiocordycipitaceae</taxon>
        <taxon>Purpureocillium</taxon>
    </lineage>
</organism>
<reference evidence="1" key="1">
    <citation type="submission" date="2024-12" db="EMBL/GenBank/DDBJ databases">
        <title>Comparative genomics and development of molecular markers within Purpureocillium lilacinum and among Purpureocillium species.</title>
        <authorList>
            <person name="Yeh Z.-Y."/>
            <person name="Ni N.-T."/>
            <person name="Lo P.-H."/>
            <person name="Mushyakhwo K."/>
            <person name="Lin C.-F."/>
            <person name="Nai Y.-S."/>
        </authorList>
    </citation>
    <scope>NUCLEOTIDE SEQUENCE</scope>
    <source>
        <strain evidence="1">NCHU-NPUST-175</strain>
    </source>
</reference>
<gene>
    <name evidence="1" type="ORF">ACCO45_009921</name>
</gene>
<dbReference type="EMBL" id="JBGNUJ010000010">
    <property type="protein sequence ID" value="KAL3954358.1"/>
    <property type="molecule type" value="Genomic_DNA"/>
</dbReference>
<evidence type="ECO:0000313" key="2">
    <source>
        <dbReference type="Proteomes" id="UP001638806"/>
    </source>
</evidence>
<name>A0ACC4DE24_PURLI</name>
<comment type="caution">
    <text evidence="1">The sequence shown here is derived from an EMBL/GenBank/DDBJ whole genome shotgun (WGS) entry which is preliminary data.</text>
</comment>
<dbReference type="Proteomes" id="UP001638806">
    <property type="component" value="Unassembled WGS sequence"/>
</dbReference>